<accession>A0AB38C236</accession>
<keyword evidence="1" id="KW-0472">Membrane</keyword>
<name>A0AB38C236_PSESX</name>
<keyword evidence="1" id="KW-0812">Transmembrane</keyword>
<organism evidence="2 3">
    <name type="scientific">Pseudomonas syringae</name>
    <dbReference type="NCBI Taxonomy" id="317"/>
    <lineage>
        <taxon>Bacteria</taxon>
        <taxon>Pseudomonadati</taxon>
        <taxon>Pseudomonadota</taxon>
        <taxon>Gammaproteobacteria</taxon>
        <taxon>Pseudomonadales</taxon>
        <taxon>Pseudomonadaceae</taxon>
        <taxon>Pseudomonas</taxon>
    </lineage>
</organism>
<dbReference type="Proteomes" id="UP000183083">
    <property type="component" value="Unassembled WGS sequence"/>
</dbReference>
<protein>
    <submittedName>
        <fullName evidence="2">Uncharacterized protein</fullName>
    </submittedName>
</protein>
<evidence type="ECO:0000256" key="1">
    <source>
        <dbReference type="SAM" id="Phobius"/>
    </source>
</evidence>
<comment type="caution">
    <text evidence="2">The sequence shown here is derived from an EMBL/GenBank/DDBJ whole genome shotgun (WGS) entry which is preliminary data.</text>
</comment>
<sequence length="106" mass="11937">MCWLAQISIQSARFHGGRYWIGCSRVCSLFELTEIECECFAAVKTLCAGMRTDASALVDTGMLELQRKRRRVFARIVNVTQATVFAWLRAFFVRDTGYSGVIPACC</sequence>
<feature type="transmembrane region" description="Helical" evidence="1">
    <location>
        <begin position="72"/>
        <end position="92"/>
    </location>
</feature>
<gene>
    <name evidence="2" type="ORF">SAMN05444065_14610</name>
</gene>
<dbReference type="AlphaFoldDB" id="A0AB38C236"/>
<dbReference type="EMBL" id="FOVV01000046">
    <property type="protein sequence ID" value="SFO59866.1"/>
    <property type="molecule type" value="Genomic_DNA"/>
</dbReference>
<keyword evidence="1" id="KW-1133">Transmembrane helix</keyword>
<evidence type="ECO:0000313" key="3">
    <source>
        <dbReference type="Proteomes" id="UP000183083"/>
    </source>
</evidence>
<evidence type="ECO:0000313" key="2">
    <source>
        <dbReference type="EMBL" id="SFO59866.1"/>
    </source>
</evidence>
<dbReference type="RefSeq" id="WP_058975942.1">
    <property type="nucleotide sequence ID" value="NZ_CP196928.1"/>
</dbReference>
<proteinExistence type="predicted"/>
<reference evidence="2 3" key="1">
    <citation type="submission" date="2016-10" db="EMBL/GenBank/DDBJ databases">
        <authorList>
            <person name="Varghese N."/>
            <person name="Submissions S."/>
        </authorList>
    </citation>
    <scope>NUCLEOTIDE SEQUENCE [LARGE SCALE GENOMIC DNA]</scope>
    <source>
        <strain evidence="2 3">BS0292</strain>
    </source>
</reference>